<dbReference type="EMBL" id="LIYD01000005">
    <property type="protein sequence ID" value="KOS07945.1"/>
    <property type="molecule type" value="Genomic_DNA"/>
</dbReference>
<gene>
    <name evidence="1" type="ORF">AM493_19205</name>
</gene>
<proteinExistence type="predicted"/>
<dbReference type="OrthoDB" id="1361250at2"/>
<dbReference type="STRING" id="1202724.AM493_19205"/>
<evidence type="ECO:0000313" key="2">
    <source>
        <dbReference type="Proteomes" id="UP000037755"/>
    </source>
</evidence>
<dbReference type="Proteomes" id="UP000037755">
    <property type="component" value="Unassembled WGS sequence"/>
</dbReference>
<name>A0A0M8MDI9_9FLAO</name>
<protein>
    <submittedName>
        <fullName evidence="1">Uncharacterized protein</fullName>
    </submittedName>
</protein>
<reference evidence="1 2" key="1">
    <citation type="submission" date="2015-08" db="EMBL/GenBank/DDBJ databases">
        <title>Whole genome sequence of Flavobacterium akiainvivens IK-1T, from decaying Wikstroemia oahuensis, an endemic Hawaiian shrub.</title>
        <authorList>
            <person name="Wan X."/>
            <person name="Hou S."/>
            <person name="Saito J."/>
            <person name="Donachie S."/>
        </authorList>
    </citation>
    <scope>NUCLEOTIDE SEQUENCE [LARGE SCALE GENOMIC DNA]</scope>
    <source>
        <strain evidence="1 2">IK-1</strain>
    </source>
</reference>
<evidence type="ECO:0000313" key="1">
    <source>
        <dbReference type="EMBL" id="KOS07945.1"/>
    </source>
</evidence>
<dbReference type="PATRIC" id="fig|1202724.3.peg.3981"/>
<organism evidence="1 2">
    <name type="scientific">Flavobacterium akiainvivens</name>
    <dbReference type="NCBI Taxonomy" id="1202724"/>
    <lineage>
        <taxon>Bacteria</taxon>
        <taxon>Pseudomonadati</taxon>
        <taxon>Bacteroidota</taxon>
        <taxon>Flavobacteriia</taxon>
        <taxon>Flavobacteriales</taxon>
        <taxon>Flavobacteriaceae</taxon>
        <taxon>Flavobacterium</taxon>
    </lineage>
</organism>
<accession>A0A0M8MDI9</accession>
<sequence>MELKFKEFEKRLEKACGNVHRDFSKKYNSDIYLSAGGSKLEAFISDLQQELEITATTFLKENNLEKDAEARKRVFTMIKFQAKRCVESFSRI</sequence>
<dbReference type="AlphaFoldDB" id="A0A0M8MDI9"/>
<comment type="caution">
    <text evidence="1">The sequence shown here is derived from an EMBL/GenBank/DDBJ whole genome shotgun (WGS) entry which is preliminary data.</text>
</comment>
<dbReference type="RefSeq" id="WP_054409666.1">
    <property type="nucleotide sequence ID" value="NZ_FOYA01000002.1"/>
</dbReference>
<keyword evidence="2" id="KW-1185">Reference proteome</keyword>